<accession>A0A1M7CTD8</accession>
<keyword evidence="2" id="KW-1185">Reference proteome</keyword>
<gene>
    <name evidence="1" type="ORF">SAMN05443432_102292</name>
</gene>
<dbReference type="RefSeq" id="WP_149778631.1">
    <property type="nucleotide sequence ID" value="NZ_FRCB01000002.1"/>
</dbReference>
<name>A0A1M7CTD8_9RHOB</name>
<organism evidence="1 2">
    <name type="scientific">Roseovarius litoreus</name>
    <dbReference type="NCBI Taxonomy" id="1155722"/>
    <lineage>
        <taxon>Bacteria</taxon>
        <taxon>Pseudomonadati</taxon>
        <taxon>Pseudomonadota</taxon>
        <taxon>Alphaproteobacteria</taxon>
        <taxon>Rhodobacterales</taxon>
        <taxon>Roseobacteraceae</taxon>
        <taxon>Roseovarius</taxon>
    </lineage>
</organism>
<dbReference type="AlphaFoldDB" id="A0A1M7CTD8"/>
<protein>
    <recommendedName>
        <fullName evidence="3">Helix-turn-helix domain-containing protein</fullName>
    </recommendedName>
</protein>
<dbReference type="InterPro" id="IPR009061">
    <property type="entry name" value="DNA-bd_dom_put_sf"/>
</dbReference>
<dbReference type="Proteomes" id="UP000322545">
    <property type="component" value="Unassembled WGS sequence"/>
</dbReference>
<evidence type="ECO:0000313" key="1">
    <source>
        <dbReference type="EMBL" id="SHL70440.1"/>
    </source>
</evidence>
<dbReference type="Gene3D" id="1.10.10.10">
    <property type="entry name" value="Winged helix-like DNA-binding domain superfamily/Winged helix DNA-binding domain"/>
    <property type="match status" value="1"/>
</dbReference>
<evidence type="ECO:0008006" key="3">
    <source>
        <dbReference type="Google" id="ProtNLM"/>
    </source>
</evidence>
<sequence length="81" mass="9178">MTQTLEKRYSGGNGLLAGYVSRAELAAEWNCHERTIARYEAMPDGLPFLYIGGRKLYRIEDARAFMERRITTPNPVRKGAA</sequence>
<dbReference type="InterPro" id="IPR036388">
    <property type="entry name" value="WH-like_DNA-bd_sf"/>
</dbReference>
<reference evidence="1 2" key="1">
    <citation type="submission" date="2016-11" db="EMBL/GenBank/DDBJ databases">
        <authorList>
            <person name="Varghese N."/>
            <person name="Submissions S."/>
        </authorList>
    </citation>
    <scope>NUCLEOTIDE SEQUENCE [LARGE SCALE GENOMIC DNA]</scope>
    <source>
        <strain evidence="1 2">DSM 28249</strain>
    </source>
</reference>
<evidence type="ECO:0000313" key="2">
    <source>
        <dbReference type="Proteomes" id="UP000322545"/>
    </source>
</evidence>
<dbReference type="EMBL" id="FRCB01000002">
    <property type="protein sequence ID" value="SHL70440.1"/>
    <property type="molecule type" value="Genomic_DNA"/>
</dbReference>
<proteinExistence type="predicted"/>
<dbReference type="SUPFAM" id="SSF46955">
    <property type="entry name" value="Putative DNA-binding domain"/>
    <property type="match status" value="1"/>
</dbReference>